<dbReference type="Gene3D" id="1.10.1200.10">
    <property type="entry name" value="ACP-like"/>
    <property type="match status" value="1"/>
</dbReference>
<dbReference type="InterPro" id="IPR009081">
    <property type="entry name" value="PP-bd_ACP"/>
</dbReference>
<evidence type="ECO:0000313" key="1">
    <source>
        <dbReference type="EMBL" id="MSE01439.1"/>
    </source>
</evidence>
<dbReference type="PROSITE" id="PS50075">
    <property type="entry name" value="CARRIER"/>
    <property type="match status" value="1"/>
</dbReference>
<sequence length="82" mass="9250">MSEERIFELLQNTIYEVLPDLEGEQLSKEDRLVDLGADSVDRAEIITMMLEELSLQIPRVELTGVSNIGELAAKLYEKVQAV</sequence>
<dbReference type="Pfam" id="PF00550">
    <property type="entry name" value="PP-binding"/>
    <property type="match status" value="1"/>
</dbReference>
<dbReference type="RefSeq" id="WP_003154099.1">
    <property type="nucleotide sequence ID" value="NZ_AP028932.1"/>
</dbReference>
<gene>
    <name evidence="1" type="ORF">GKC39_05120</name>
</gene>
<name>A0A6A8LHY6_BACVE</name>
<dbReference type="EMBL" id="WKKV01000002">
    <property type="protein sequence ID" value="MSE01439.1"/>
    <property type="molecule type" value="Genomic_DNA"/>
</dbReference>
<dbReference type="AlphaFoldDB" id="A0A6A8LHY6"/>
<comment type="caution">
    <text evidence="1">The sequence shown here is derived from an EMBL/GenBank/DDBJ whole genome shotgun (WGS) entry which is preliminary data.</text>
</comment>
<reference evidence="1" key="1">
    <citation type="submission" date="2019-11" db="EMBL/GenBank/DDBJ databases">
        <title>Draft Genome Sequence of Plant Growth-Promoting Rhizosphere-Associated Bacteria.</title>
        <authorList>
            <person name="Vasilyev I.Y."/>
            <person name="Radchenko V."/>
            <person name="Ilnitskaya E.V."/>
        </authorList>
    </citation>
    <scope>NUCLEOTIDE SEQUENCE</scope>
    <source>
        <strain evidence="1">VRA_517_n</strain>
    </source>
</reference>
<dbReference type="SUPFAM" id="SSF47336">
    <property type="entry name" value="ACP-like"/>
    <property type="match status" value="1"/>
</dbReference>
<accession>A0A6A8LHY6</accession>
<organism evidence="1">
    <name type="scientific">Bacillus velezensis</name>
    <dbReference type="NCBI Taxonomy" id="492670"/>
    <lineage>
        <taxon>Bacteria</taxon>
        <taxon>Bacillati</taxon>
        <taxon>Bacillota</taxon>
        <taxon>Bacilli</taxon>
        <taxon>Bacillales</taxon>
        <taxon>Bacillaceae</taxon>
        <taxon>Bacillus</taxon>
        <taxon>Bacillus amyloliquefaciens group</taxon>
    </lineage>
</organism>
<proteinExistence type="predicted"/>
<dbReference type="InterPro" id="IPR036736">
    <property type="entry name" value="ACP-like_sf"/>
</dbReference>
<protein>
    <submittedName>
        <fullName evidence="1">Acyl carrier protein</fullName>
    </submittedName>
</protein>
<dbReference type="NCBIfam" id="NF005502">
    <property type="entry name" value="PRK07117.1"/>
    <property type="match status" value="1"/>
</dbReference>